<dbReference type="KEGG" id="taa:NMY3_01175"/>
<dbReference type="EMBL" id="CP012850">
    <property type="protein sequence ID" value="ALI35380.1"/>
    <property type="molecule type" value="Genomic_DNA"/>
</dbReference>
<evidence type="ECO:0000313" key="2">
    <source>
        <dbReference type="Proteomes" id="UP000058925"/>
    </source>
</evidence>
<evidence type="ECO:0000313" key="1">
    <source>
        <dbReference type="EMBL" id="ALI35380.1"/>
    </source>
</evidence>
<protein>
    <submittedName>
        <fullName evidence="1">Uncharacterized protein</fullName>
    </submittedName>
</protein>
<name>A0A654LX37_9ARCH</name>
<reference evidence="2" key="1">
    <citation type="submission" date="2015-10" db="EMBL/GenBank/DDBJ databases">
        <title>Niche specialization of a soil ammonia-oxidizing archaeon, Candidatus Nitrosocosmicus oleophilus.</title>
        <authorList>
            <person name="Jung M.-Y."/>
            <person name="Rhee S.-K."/>
        </authorList>
    </citation>
    <scope>NUCLEOTIDE SEQUENCE [LARGE SCALE GENOMIC DNA]</scope>
    <source>
        <strain evidence="2">MY3</strain>
    </source>
</reference>
<keyword evidence="2" id="KW-1185">Reference proteome</keyword>
<organism evidence="1 2">
    <name type="scientific">Candidatus Nitrosocosmicus oleophilus</name>
    <dbReference type="NCBI Taxonomy" id="1353260"/>
    <lineage>
        <taxon>Archaea</taxon>
        <taxon>Nitrososphaerota</taxon>
        <taxon>Nitrososphaeria</taxon>
        <taxon>Nitrososphaerales</taxon>
        <taxon>Nitrososphaeraceae</taxon>
        <taxon>Candidatus Nitrosocosmicus</taxon>
    </lineage>
</organism>
<sequence>MVIDNVPLGVYTNMSKYGPGGFRCIFTARRVSFNKINNTNRYFDLIGVIQVK</sequence>
<dbReference type="AlphaFoldDB" id="A0A654LX37"/>
<accession>A0A654LX37</accession>
<dbReference type="Proteomes" id="UP000058925">
    <property type="component" value="Chromosome"/>
</dbReference>
<proteinExistence type="predicted"/>
<gene>
    <name evidence="1" type="ORF">NMY3_01175</name>
</gene>